<keyword evidence="2" id="KW-1185">Reference proteome</keyword>
<evidence type="ECO:0000313" key="2">
    <source>
        <dbReference type="Proteomes" id="UP000540989"/>
    </source>
</evidence>
<dbReference type="Gene3D" id="3.40.50.300">
    <property type="entry name" value="P-loop containing nucleotide triphosphate hydrolases"/>
    <property type="match status" value="1"/>
</dbReference>
<protein>
    <submittedName>
        <fullName evidence="1">Molybdopterin-guanine dinucleotide biosynthesis protein</fullName>
    </submittedName>
</protein>
<dbReference type="InterPro" id="IPR027417">
    <property type="entry name" value="P-loop_NTPase"/>
</dbReference>
<dbReference type="RefSeq" id="WP_184216615.1">
    <property type="nucleotide sequence ID" value="NZ_JACHIP010000003.1"/>
</dbReference>
<comment type="caution">
    <text evidence="1">The sequence shown here is derived from an EMBL/GenBank/DDBJ whole genome shotgun (WGS) entry which is preliminary data.</text>
</comment>
<dbReference type="AlphaFoldDB" id="A0A7W7ZD36"/>
<evidence type="ECO:0000313" key="1">
    <source>
        <dbReference type="EMBL" id="MBB5057592.1"/>
    </source>
</evidence>
<accession>A0A7W7ZD36</accession>
<organism evidence="1 2">
    <name type="scientific">Granulicella aggregans</name>
    <dbReference type="NCBI Taxonomy" id="474949"/>
    <lineage>
        <taxon>Bacteria</taxon>
        <taxon>Pseudomonadati</taxon>
        <taxon>Acidobacteriota</taxon>
        <taxon>Terriglobia</taxon>
        <taxon>Terriglobales</taxon>
        <taxon>Acidobacteriaceae</taxon>
        <taxon>Granulicella</taxon>
    </lineage>
</organism>
<reference evidence="1 2" key="1">
    <citation type="submission" date="2020-08" db="EMBL/GenBank/DDBJ databases">
        <title>Genomic Encyclopedia of Type Strains, Phase IV (KMG-V): Genome sequencing to study the core and pangenomes of soil and plant-associated prokaryotes.</title>
        <authorList>
            <person name="Whitman W."/>
        </authorList>
    </citation>
    <scope>NUCLEOTIDE SEQUENCE [LARGE SCALE GENOMIC DNA]</scope>
    <source>
        <strain evidence="1 2">M8UP14</strain>
    </source>
</reference>
<proteinExistence type="predicted"/>
<name>A0A7W7ZD36_9BACT</name>
<dbReference type="EMBL" id="JACHIP010000003">
    <property type="protein sequence ID" value="MBB5057592.1"/>
    <property type="molecule type" value="Genomic_DNA"/>
</dbReference>
<gene>
    <name evidence="1" type="ORF">HDF16_002298</name>
</gene>
<sequence length="209" mass="22950">MAIVVVGGHTRNIGKTSVVAGLVRALPEMRWTAFKITQFGHGVCSANGEPCDCETAEHTIAVSEERDGATGTDSARYLEAGAVRSFWVRTRQGQLAEAMPRLRKEFELAQADGGNVIVESNSVLRFLRPDVFLTVLDPATKDFKESALRYLDRADAVLLPELEIGRPEWSGVSLKLIEGVPRFQMKLPGYVTEEIAEFVGEKVIKVECA</sequence>
<dbReference type="Proteomes" id="UP000540989">
    <property type="component" value="Unassembled WGS sequence"/>
</dbReference>